<dbReference type="GO" id="GO:0016020">
    <property type="term" value="C:membrane"/>
    <property type="evidence" value="ECO:0007669"/>
    <property type="project" value="UniProtKB-SubCell"/>
</dbReference>
<evidence type="ECO:0000256" key="11">
    <source>
        <dbReference type="SAM" id="Phobius"/>
    </source>
</evidence>
<dbReference type="GO" id="GO:0000160">
    <property type="term" value="P:phosphorelay signal transduction system"/>
    <property type="evidence" value="ECO:0007669"/>
    <property type="project" value="UniProtKB-KW"/>
</dbReference>
<dbReference type="PANTHER" id="PTHR43065:SF10">
    <property type="entry name" value="PEROXIDE STRESS-ACTIVATED HISTIDINE KINASE MAK3"/>
    <property type="match status" value="1"/>
</dbReference>
<dbReference type="Gene3D" id="1.10.287.130">
    <property type="match status" value="1"/>
</dbReference>
<dbReference type="Gene3D" id="3.30.565.10">
    <property type="entry name" value="Histidine kinase-like ATPase, C-terminal domain"/>
    <property type="match status" value="1"/>
</dbReference>
<evidence type="ECO:0000256" key="3">
    <source>
        <dbReference type="ARBA" id="ARBA00012438"/>
    </source>
</evidence>
<evidence type="ECO:0000256" key="7">
    <source>
        <dbReference type="ARBA" id="ARBA00022777"/>
    </source>
</evidence>
<dbReference type="CDD" id="cd00075">
    <property type="entry name" value="HATPase"/>
    <property type="match status" value="1"/>
</dbReference>
<feature type="transmembrane region" description="Helical" evidence="11">
    <location>
        <begin position="123"/>
        <end position="144"/>
    </location>
</feature>
<keyword evidence="11" id="KW-1133">Transmembrane helix</keyword>
<evidence type="ECO:0000256" key="1">
    <source>
        <dbReference type="ARBA" id="ARBA00000085"/>
    </source>
</evidence>
<evidence type="ECO:0000313" key="15">
    <source>
        <dbReference type="Proteomes" id="UP000521868"/>
    </source>
</evidence>
<dbReference type="InterPro" id="IPR003594">
    <property type="entry name" value="HATPase_dom"/>
</dbReference>
<dbReference type="PROSITE" id="PS50109">
    <property type="entry name" value="HIS_KIN"/>
    <property type="match status" value="1"/>
</dbReference>
<dbReference type="Pfam" id="PF02518">
    <property type="entry name" value="HATPase_c"/>
    <property type="match status" value="1"/>
</dbReference>
<dbReference type="GO" id="GO:0004673">
    <property type="term" value="F:protein histidine kinase activity"/>
    <property type="evidence" value="ECO:0007669"/>
    <property type="project" value="UniProtKB-EC"/>
</dbReference>
<dbReference type="PANTHER" id="PTHR43065">
    <property type="entry name" value="SENSOR HISTIDINE KINASE"/>
    <property type="match status" value="1"/>
</dbReference>
<keyword evidence="8" id="KW-0067">ATP-binding</keyword>
<dbReference type="SUPFAM" id="SSF55874">
    <property type="entry name" value="ATPase domain of HSP90 chaperone/DNA topoisomerase II/histidine kinase"/>
    <property type="match status" value="1"/>
</dbReference>
<dbReference type="Proteomes" id="UP000521868">
    <property type="component" value="Unassembled WGS sequence"/>
</dbReference>
<keyword evidence="11" id="KW-0472">Membrane</keyword>
<evidence type="ECO:0000256" key="8">
    <source>
        <dbReference type="ARBA" id="ARBA00022840"/>
    </source>
</evidence>
<dbReference type="Gene3D" id="6.10.340.10">
    <property type="match status" value="1"/>
</dbReference>
<evidence type="ECO:0000256" key="4">
    <source>
        <dbReference type="ARBA" id="ARBA00022553"/>
    </source>
</evidence>
<feature type="domain" description="Histidine kinase" evidence="12">
    <location>
        <begin position="221"/>
        <end position="439"/>
    </location>
</feature>
<evidence type="ECO:0000256" key="2">
    <source>
        <dbReference type="ARBA" id="ARBA00004370"/>
    </source>
</evidence>
<evidence type="ECO:0000256" key="9">
    <source>
        <dbReference type="ARBA" id="ARBA00023012"/>
    </source>
</evidence>
<evidence type="ECO:0000256" key="10">
    <source>
        <dbReference type="SAM" id="Coils"/>
    </source>
</evidence>
<dbReference type="PROSITE" id="PS50885">
    <property type="entry name" value="HAMP"/>
    <property type="match status" value="1"/>
</dbReference>
<dbReference type="PRINTS" id="PR00344">
    <property type="entry name" value="BCTRLSENSOR"/>
</dbReference>
<dbReference type="EMBL" id="VTOX01000004">
    <property type="protein sequence ID" value="NKE66933.1"/>
    <property type="molecule type" value="Genomic_DNA"/>
</dbReference>
<sequence>MSTTAQQLDSLVAPVPAAARARPAPRRLPLRATGLLAILGVMVLAMLLVAAALVFRGAVRGHLDAVEQADARWATALQLRAQETAAAGDGARLRDADQELRRIGGDRAAHLEASRQLIDGGTVVMACIAWLGITCIGALALLFFSRLATDIGAVRARALAILTGDRGRGRALERNDELSDLARALDELAEALDRRERDLDIQRRQVMHQEKLAAVGSMAAGVLREIGNPIAAIDGLARALAEAQRGGEAVAPGAAWFDPAQILHETSRLAAITHEISELAAAPAAQWQLASLNEVVAKSLALLRYEPRLEGVAVVPALDPQLPAVMGIADRLVQVVMNLVVNAADAVAALPPRTGRIEVATHRVDGGMALCISDNGSGMSEAVRERAFEPLFTTKAAGCGTGLGLPLCRSVVHEHGGRIDLDSAPGQGTRVRVWLPAGAGPAVQ</sequence>
<dbReference type="InterPro" id="IPR004358">
    <property type="entry name" value="Sig_transdc_His_kin-like_C"/>
</dbReference>
<keyword evidence="7" id="KW-0418">Kinase</keyword>
<name>A0A7X6DH51_9BURK</name>
<comment type="caution">
    <text evidence="14">The sequence shown here is derived from an EMBL/GenBank/DDBJ whole genome shotgun (WGS) entry which is preliminary data.</text>
</comment>
<reference evidence="14 15" key="1">
    <citation type="journal article" date="2020" name="Nature">
        <title>Bacterial chemolithoautotrophy via manganese oxidation.</title>
        <authorList>
            <person name="Yu H."/>
            <person name="Leadbetter J.R."/>
        </authorList>
    </citation>
    <scope>NUCLEOTIDE SEQUENCE [LARGE SCALE GENOMIC DNA]</scope>
    <source>
        <strain evidence="14 15">RBP-1</strain>
    </source>
</reference>
<evidence type="ECO:0000256" key="6">
    <source>
        <dbReference type="ARBA" id="ARBA00022741"/>
    </source>
</evidence>
<accession>A0A7X6DH51</accession>
<comment type="catalytic activity">
    <reaction evidence="1">
        <text>ATP + protein L-histidine = ADP + protein N-phospho-L-histidine.</text>
        <dbReference type="EC" id="2.7.13.3"/>
    </reaction>
</comment>
<evidence type="ECO:0000256" key="5">
    <source>
        <dbReference type="ARBA" id="ARBA00022679"/>
    </source>
</evidence>
<keyword evidence="5" id="KW-0808">Transferase</keyword>
<dbReference type="EC" id="2.7.13.3" evidence="3"/>
<keyword evidence="11" id="KW-0812">Transmembrane</keyword>
<feature type="transmembrane region" description="Helical" evidence="11">
    <location>
        <begin position="35"/>
        <end position="55"/>
    </location>
</feature>
<evidence type="ECO:0000259" key="13">
    <source>
        <dbReference type="PROSITE" id="PS50885"/>
    </source>
</evidence>
<dbReference type="InterPro" id="IPR036890">
    <property type="entry name" value="HATPase_C_sf"/>
</dbReference>
<dbReference type="InterPro" id="IPR005467">
    <property type="entry name" value="His_kinase_dom"/>
</dbReference>
<keyword evidence="9" id="KW-0902">Two-component regulatory system</keyword>
<feature type="domain" description="HAMP" evidence="13">
    <location>
        <begin position="145"/>
        <end position="197"/>
    </location>
</feature>
<protein>
    <recommendedName>
        <fullName evidence="3">histidine kinase</fullName>
        <ecNumber evidence="3">2.7.13.3</ecNumber>
    </recommendedName>
</protein>
<keyword evidence="15" id="KW-1185">Reference proteome</keyword>
<gene>
    <name evidence="14" type="ORF">RAMLITH_13970</name>
</gene>
<organism evidence="14 15">
    <name type="scientific">Ramlibacter lithotrophicus</name>
    <dbReference type="NCBI Taxonomy" id="2606681"/>
    <lineage>
        <taxon>Bacteria</taxon>
        <taxon>Pseudomonadati</taxon>
        <taxon>Pseudomonadota</taxon>
        <taxon>Betaproteobacteria</taxon>
        <taxon>Burkholderiales</taxon>
        <taxon>Comamonadaceae</taxon>
        <taxon>Ramlibacter</taxon>
    </lineage>
</organism>
<dbReference type="GO" id="GO:0005524">
    <property type="term" value="F:ATP binding"/>
    <property type="evidence" value="ECO:0007669"/>
    <property type="project" value="UniProtKB-KW"/>
</dbReference>
<evidence type="ECO:0000259" key="12">
    <source>
        <dbReference type="PROSITE" id="PS50109"/>
    </source>
</evidence>
<dbReference type="SMART" id="SM00387">
    <property type="entry name" value="HATPase_c"/>
    <property type="match status" value="1"/>
</dbReference>
<comment type="subcellular location">
    <subcellularLocation>
        <location evidence="2">Membrane</location>
    </subcellularLocation>
</comment>
<dbReference type="AlphaFoldDB" id="A0A7X6DH51"/>
<keyword evidence="4" id="KW-0597">Phosphoprotein</keyword>
<dbReference type="RefSeq" id="WP_168108042.1">
    <property type="nucleotide sequence ID" value="NZ_VTOX01000004.1"/>
</dbReference>
<evidence type="ECO:0000313" key="14">
    <source>
        <dbReference type="EMBL" id="NKE66933.1"/>
    </source>
</evidence>
<dbReference type="InterPro" id="IPR003660">
    <property type="entry name" value="HAMP_dom"/>
</dbReference>
<keyword evidence="6" id="KW-0547">Nucleotide-binding</keyword>
<keyword evidence="10" id="KW-0175">Coiled coil</keyword>
<proteinExistence type="predicted"/>
<feature type="coiled-coil region" evidence="10">
    <location>
        <begin position="175"/>
        <end position="205"/>
    </location>
</feature>